<protein>
    <submittedName>
        <fullName evidence="1">Uncharacterized protein</fullName>
    </submittedName>
</protein>
<reference evidence="1 2" key="1">
    <citation type="journal article" date="2018" name="Mol. Biol. Evol.">
        <title>Broad Genomic Sampling Reveals a Smut Pathogenic Ancestry of the Fungal Clade Ustilaginomycotina.</title>
        <authorList>
            <person name="Kijpornyongpan T."/>
            <person name="Mondo S.J."/>
            <person name="Barry K."/>
            <person name="Sandor L."/>
            <person name="Lee J."/>
            <person name="Lipzen A."/>
            <person name="Pangilinan J."/>
            <person name="LaButti K."/>
            <person name="Hainaut M."/>
            <person name="Henrissat B."/>
            <person name="Grigoriev I.V."/>
            <person name="Spatafora J.W."/>
            <person name="Aime M.C."/>
        </authorList>
    </citation>
    <scope>NUCLEOTIDE SEQUENCE [LARGE SCALE GENOMIC DNA]</scope>
    <source>
        <strain evidence="1 2">SA 807</strain>
    </source>
</reference>
<sequence>MKRKQPSNLGDRAEAETAQVCTIQRRIEEEGPTGKEKKRAGLKEDKAEMESSTSNGSATKAPAKRSALACLPCRAAKNKCDGVPPPLALEISSSQALKANPSDDIPSDQPCTRCARLEAACMWQPSHRTGRPKKKRRGSSSPDENESNTLFQHQSSGQSWKEAAQPIQSQGQQPLSTATPQPVASTIDQTQVASFDLSDQDLIALLNSSPFDSGQVDGRQFLGEVYGSVASSSAQGMAQSAAASRPSPAGKNAGAQHQAYTPYDFSISSAPFCELESLALGAMPSRAELTPPLSRDRGSSARSPLSSSRAGDQLSMLRSRISSAFPSSKTEIADRGRTMGSAPSPGILARANEVSRNPEYEVG</sequence>
<organism evidence="1 2">
    <name type="scientific">Violaceomyces palustris</name>
    <dbReference type="NCBI Taxonomy" id="1673888"/>
    <lineage>
        <taxon>Eukaryota</taxon>
        <taxon>Fungi</taxon>
        <taxon>Dikarya</taxon>
        <taxon>Basidiomycota</taxon>
        <taxon>Ustilaginomycotina</taxon>
        <taxon>Ustilaginomycetes</taxon>
        <taxon>Violaceomycetales</taxon>
        <taxon>Violaceomycetaceae</taxon>
        <taxon>Violaceomyces</taxon>
    </lineage>
</organism>
<keyword evidence="2" id="KW-1185">Reference proteome</keyword>
<dbReference type="EMBL" id="KZ819771">
    <property type="protein sequence ID" value="PWN52541.1"/>
    <property type="molecule type" value="Genomic_DNA"/>
</dbReference>
<evidence type="ECO:0000313" key="2">
    <source>
        <dbReference type="Proteomes" id="UP000245626"/>
    </source>
</evidence>
<dbReference type="Proteomes" id="UP000245626">
    <property type="component" value="Unassembled WGS sequence"/>
</dbReference>
<name>A0ACD0P3A2_9BASI</name>
<evidence type="ECO:0000313" key="1">
    <source>
        <dbReference type="EMBL" id="PWN52541.1"/>
    </source>
</evidence>
<accession>A0ACD0P3A2</accession>
<gene>
    <name evidence="1" type="ORF">IE53DRAFT_274455</name>
</gene>
<proteinExistence type="predicted"/>